<keyword evidence="2" id="KW-0812">Transmembrane</keyword>
<feature type="compositionally biased region" description="Basic and acidic residues" evidence="1">
    <location>
        <begin position="26"/>
        <end position="35"/>
    </location>
</feature>
<keyword evidence="2" id="KW-1133">Transmembrane helix</keyword>
<feature type="transmembrane region" description="Helical" evidence="2">
    <location>
        <begin position="52"/>
        <end position="74"/>
    </location>
</feature>
<keyword evidence="4" id="KW-1185">Reference proteome</keyword>
<name>A0A3E3ID21_9FIRM</name>
<feature type="transmembrane region" description="Helical" evidence="2">
    <location>
        <begin position="136"/>
        <end position="157"/>
    </location>
</feature>
<reference evidence="3" key="1">
    <citation type="submission" date="2018-08" db="EMBL/GenBank/DDBJ databases">
        <title>A genome reference for cultivated species of the human gut microbiota.</title>
        <authorList>
            <person name="Zou Y."/>
            <person name="Xue W."/>
            <person name="Luo G."/>
        </authorList>
    </citation>
    <scope>NUCLEOTIDE SEQUENCE [LARGE SCALE GENOMIC DNA]</scope>
    <source>
        <strain evidence="3">TF05-5AC</strain>
    </source>
</reference>
<accession>A0A3E3ID21</accession>
<dbReference type="EMBL" id="QVLV01000001">
    <property type="protein sequence ID" value="RGE64946.1"/>
    <property type="molecule type" value="Genomic_DNA"/>
</dbReference>
<evidence type="ECO:0000313" key="3">
    <source>
        <dbReference type="EMBL" id="RGE64946.1"/>
    </source>
</evidence>
<proteinExistence type="predicted"/>
<dbReference type="AlphaFoldDB" id="A0A3E3ID21"/>
<gene>
    <name evidence="3" type="ORF">DXC51_01020</name>
</gene>
<organism evidence="3 4">
    <name type="scientific">Eisenbergiella massiliensis</name>
    <dbReference type="NCBI Taxonomy" id="1720294"/>
    <lineage>
        <taxon>Bacteria</taxon>
        <taxon>Bacillati</taxon>
        <taxon>Bacillota</taxon>
        <taxon>Clostridia</taxon>
        <taxon>Lachnospirales</taxon>
        <taxon>Lachnospiraceae</taxon>
        <taxon>Eisenbergiella</taxon>
    </lineage>
</organism>
<feature type="region of interest" description="Disordered" evidence="1">
    <location>
        <begin position="14"/>
        <end position="35"/>
    </location>
</feature>
<evidence type="ECO:0000256" key="2">
    <source>
        <dbReference type="SAM" id="Phobius"/>
    </source>
</evidence>
<protein>
    <submittedName>
        <fullName evidence="3">Uncharacterized protein</fullName>
    </submittedName>
</protein>
<dbReference type="Proteomes" id="UP000260812">
    <property type="component" value="Unassembled WGS sequence"/>
</dbReference>
<feature type="transmembrane region" description="Helical" evidence="2">
    <location>
        <begin position="169"/>
        <end position="188"/>
    </location>
</feature>
<evidence type="ECO:0000256" key="1">
    <source>
        <dbReference type="SAM" id="MobiDB-lite"/>
    </source>
</evidence>
<comment type="caution">
    <text evidence="3">The sequence shown here is derived from an EMBL/GenBank/DDBJ whole genome shotgun (WGS) entry which is preliminary data.</text>
</comment>
<keyword evidence="2" id="KW-0472">Membrane</keyword>
<evidence type="ECO:0000313" key="4">
    <source>
        <dbReference type="Proteomes" id="UP000260812"/>
    </source>
</evidence>
<sequence length="312" mass="34880">MAGGSISYNTIHKGTKKGWSHSCRSRTGDGRLSDTDSRLEESMTSFVENKELVAMTIILLLLSILCKFITGIFLNTLIREAENMSSTENKVLKQCKIKFRNCYKLNDGVPNIPVFVDKFLNRIQIWKFSMDGLSHFAGQLMMLSVFFAGAGACKGIIDGKTLGEILPFYLMSFLGLYLYFSVSGLVDVHGKKAALKTSLTDYLENHMAARLSLLDESEWLAGAEVRSVSAGGVILREMESIGEEQDKIQAEAEQTTVKQSAGKLIAAELKEKIRPERAETMEKSPAETQMEEQIFTKNQEKELEELLKEFFA</sequence>